<accession>A0A2H0NEH0</accession>
<dbReference type="InterPro" id="IPR012657">
    <property type="entry name" value="23S_rRNA-intervening_sequence"/>
</dbReference>
<protein>
    <recommendedName>
        <fullName evidence="3">Four helix bundle protein</fullName>
    </recommendedName>
</protein>
<dbReference type="AlphaFoldDB" id="A0A2H0NEH0"/>
<organism evidence="1 2">
    <name type="scientific">Candidatus Jorgensenbacteria bacterium CG11_big_fil_rev_8_21_14_0_20_38_23</name>
    <dbReference type="NCBI Taxonomy" id="1974594"/>
    <lineage>
        <taxon>Bacteria</taxon>
        <taxon>Candidatus Joergenseniibacteriota</taxon>
    </lineage>
</organism>
<dbReference type="Pfam" id="PF05635">
    <property type="entry name" value="23S_rRNA_IVP"/>
    <property type="match status" value="1"/>
</dbReference>
<dbReference type="Proteomes" id="UP000228867">
    <property type="component" value="Unassembled WGS sequence"/>
</dbReference>
<evidence type="ECO:0008006" key="3">
    <source>
        <dbReference type="Google" id="ProtNLM"/>
    </source>
</evidence>
<dbReference type="PANTHER" id="PTHR38471:SF2">
    <property type="entry name" value="FOUR HELIX BUNDLE PROTEIN"/>
    <property type="match status" value="1"/>
</dbReference>
<gene>
    <name evidence="1" type="ORF">COV54_01530</name>
</gene>
<evidence type="ECO:0000313" key="1">
    <source>
        <dbReference type="EMBL" id="PIR07293.1"/>
    </source>
</evidence>
<dbReference type="SUPFAM" id="SSF158446">
    <property type="entry name" value="IVS-encoded protein-like"/>
    <property type="match status" value="1"/>
</dbReference>
<dbReference type="EMBL" id="PCWR01000036">
    <property type="protein sequence ID" value="PIR07293.1"/>
    <property type="molecule type" value="Genomic_DNA"/>
</dbReference>
<evidence type="ECO:0000313" key="2">
    <source>
        <dbReference type="Proteomes" id="UP000228867"/>
    </source>
</evidence>
<proteinExistence type="predicted"/>
<dbReference type="PANTHER" id="PTHR38471">
    <property type="entry name" value="FOUR HELIX BUNDLE PROTEIN"/>
    <property type="match status" value="1"/>
</dbReference>
<dbReference type="CDD" id="cd16377">
    <property type="entry name" value="23S_rRNA_IVP_like"/>
    <property type="match status" value="1"/>
</dbReference>
<dbReference type="Gene3D" id="1.20.1440.60">
    <property type="entry name" value="23S rRNA-intervening sequence"/>
    <property type="match status" value="1"/>
</dbReference>
<name>A0A2H0NEH0_9BACT</name>
<dbReference type="InterPro" id="IPR036583">
    <property type="entry name" value="23S_rRNA_IVS_sf"/>
</dbReference>
<dbReference type="NCBIfam" id="TIGR02436">
    <property type="entry name" value="four helix bundle protein"/>
    <property type="match status" value="1"/>
</dbReference>
<sequence length="127" mass="14517">MNSKTKSFRELIVWKKSMKLVLEVYKLTKNFPKSETYGLVSQMRRAAVGIPSNVAEGYLRRHAKEYSQFINIAFASGAELETQLELSKELSYISISEYDSIISLLNEIMRMLNKLSQVLRSASQTNS</sequence>
<reference evidence="1 2" key="1">
    <citation type="submission" date="2017-09" db="EMBL/GenBank/DDBJ databases">
        <title>Depth-based differentiation of microbial function through sediment-hosted aquifers and enrichment of novel symbionts in the deep terrestrial subsurface.</title>
        <authorList>
            <person name="Probst A.J."/>
            <person name="Ladd B."/>
            <person name="Jarett J.K."/>
            <person name="Geller-Mcgrath D.E."/>
            <person name="Sieber C.M."/>
            <person name="Emerson J.B."/>
            <person name="Anantharaman K."/>
            <person name="Thomas B.C."/>
            <person name="Malmstrom R."/>
            <person name="Stieglmeier M."/>
            <person name="Klingl A."/>
            <person name="Woyke T."/>
            <person name="Ryan C.M."/>
            <person name="Banfield J.F."/>
        </authorList>
    </citation>
    <scope>NUCLEOTIDE SEQUENCE [LARGE SCALE GENOMIC DNA]</scope>
    <source>
        <strain evidence="1">CG11_big_fil_rev_8_21_14_0_20_38_23</strain>
    </source>
</reference>
<comment type="caution">
    <text evidence="1">The sequence shown here is derived from an EMBL/GenBank/DDBJ whole genome shotgun (WGS) entry which is preliminary data.</text>
</comment>